<reference evidence="2 3" key="1">
    <citation type="journal article" date="2023" name="Int. J. Syst. Evol. Microbiol.">
        <title>Methylocystis iwaonis sp. nov., a type II methane-oxidizing bacterium from surface soil of a rice paddy field in Japan, and emended description of the genus Methylocystis (ex Whittenbury et al. 1970) Bowman et al. 1993.</title>
        <authorList>
            <person name="Kaise H."/>
            <person name="Sawadogo J.B."/>
            <person name="Alam M.S."/>
            <person name="Ueno C."/>
            <person name="Dianou D."/>
            <person name="Shinjo R."/>
            <person name="Asakawa S."/>
        </authorList>
    </citation>
    <scope>NUCLEOTIDE SEQUENCE [LARGE SCALE GENOMIC DNA]</scope>
    <source>
        <strain evidence="2 3">SS37A-Re</strain>
    </source>
</reference>
<evidence type="ECO:0000256" key="1">
    <source>
        <dbReference type="SAM" id="MobiDB-lite"/>
    </source>
</evidence>
<keyword evidence="3" id="KW-1185">Reference proteome</keyword>
<organism evidence="2 3">
    <name type="scientific">Methylocystis iwaonis</name>
    <dbReference type="NCBI Taxonomy" id="2885079"/>
    <lineage>
        <taxon>Bacteria</taxon>
        <taxon>Pseudomonadati</taxon>
        <taxon>Pseudomonadota</taxon>
        <taxon>Alphaproteobacteria</taxon>
        <taxon>Hyphomicrobiales</taxon>
        <taxon>Methylocystaceae</taxon>
        <taxon>Methylocystis</taxon>
    </lineage>
</organism>
<accession>A0ABN6VJG5</accession>
<feature type="region of interest" description="Disordered" evidence="1">
    <location>
        <begin position="57"/>
        <end position="94"/>
    </location>
</feature>
<gene>
    <name evidence="2" type="ORF">SS37A_26360</name>
</gene>
<dbReference type="Proteomes" id="UP001317629">
    <property type="component" value="Chromosome"/>
</dbReference>
<evidence type="ECO:0000313" key="2">
    <source>
        <dbReference type="EMBL" id="BDV35107.1"/>
    </source>
</evidence>
<proteinExistence type="predicted"/>
<dbReference type="EMBL" id="AP027142">
    <property type="protein sequence ID" value="BDV35107.1"/>
    <property type="molecule type" value="Genomic_DNA"/>
</dbReference>
<protein>
    <submittedName>
        <fullName evidence="2">Uncharacterized protein</fullName>
    </submittedName>
</protein>
<evidence type="ECO:0000313" key="3">
    <source>
        <dbReference type="Proteomes" id="UP001317629"/>
    </source>
</evidence>
<sequence>MRAAASGALGDLLETRERLEFMGAILAAKGVEGHGVSWVGKVRRIIGVAGAAEKPAKKRGLERVARSRVGPRISSWPGLSRPSTPRDTADDGTRCPTGGVYASKLIRSARSDACTAWMAGTSPAMTVCKGVIIDHALPEGAKFSLTIRFPEAEPDDLSRAAY</sequence>
<name>A0ABN6VJG5_9HYPH</name>